<keyword evidence="2" id="KW-0472">Membrane</keyword>
<dbReference type="GO" id="GO:0051205">
    <property type="term" value="P:protein insertion into membrane"/>
    <property type="evidence" value="ECO:0007669"/>
    <property type="project" value="TreeGrafter"/>
</dbReference>
<feature type="domain" description="Outer membrane protein assembly factor BamE" evidence="5">
    <location>
        <begin position="15"/>
        <end position="83"/>
    </location>
</feature>
<evidence type="ECO:0000256" key="3">
    <source>
        <dbReference type="ARBA" id="ARBA00023237"/>
    </source>
</evidence>
<evidence type="ECO:0000256" key="2">
    <source>
        <dbReference type="ARBA" id="ARBA00023136"/>
    </source>
</evidence>
<dbReference type="EMBL" id="UOFZ01000113">
    <property type="protein sequence ID" value="VAX13330.1"/>
    <property type="molecule type" value="Genomic_DNA"/>
</dbReference>
<reference evidence="6" key="1">
    <citation type="submission" date="2018-06" db="EMBL/GenBank/DDBJ databases">
        <authorList>
            <person name="Zhirakovskaya E."/>
        </authorList>
    </citation>
    <scope>NUCLEOTIDE SEQUENCE</scope>
</reference>
<dbReference type="Pfam" id="PF04355">
    <property type="entry name" value="BamE"/>
    <property type="match status" value="1"/>
</dbReference>
<dbReference type="PANTHER" id="PTHR37482">
    <property type="entry name" value="OUTER MEMBRANE PROTEIN ASSEMBLY FACTOR BAME"/>
    <property type="match status" value="1"/>
</dbReference>
<dbReference type="GO" id="GO:0043165">
    <property type="term" value="P:Gram-negative-bacterium-type cell outer membrane assembly"/>
    <property type="evidence" value="ECO:0007669"/>
    <property type="project" value="TreeGrafter"/>
</dbReference>
<keyword evidence="1" id="KW-0732">Signal</keyword>
<name>A0A3B1BRP4_9ZZZZ</name>
<dbReference type="GO" id="GO:0030674">
    <property type="term" value="F:protein-macromolecule adaptor activity"/>
    <property type="evidence" value="ECO:0007669"/>
    <property type="project" value="TreeGrafter"/>
</dbReference>
<dbReference type="AlphaFoldDB" id="A0A3B1BRP4"/>
<gene>
    <name evidence="6" type="ORF">MNBD_GAMMA24-2067</name>
</gene>
<accession>A0A3B1BRP4</accession>
<evidence type="ECO:0000313" key="6">
    <source>
        <dbReference type="EMBL" id="VAX13330.1"/>
    </source>
</evidence>
<dbReference type="InterPro" id="IPR007450">
    <property type="entry name" value="BamE_dom"/>
</dbReference>
<dbReference type="HAMAP" id="MF_00925">
    <property type="entry name" value="OM_assembly_BamE"/>
    <property type="match status" value="1"/>
</dbReference>
<evidence type="ECO:0000256" key="1">
    <source>
        <dbReference type="ARBA" id="ARBA00022729"/>
    </source>
</evidence>
<organism evidence="6">
    <name type="scientific">hydrothermal vent metagenome</name>
    <dbReference type="NCBI Taxonomy" id="652676"/>
    <lineage>
        <taxon>unclassified sequences</taxon>
        <taxon>metagenomes</taxon>
        <taxon>ecological metagenomes</taxon>
    </lineage>
</organism>
<dbReference type="Gene3D" id="3.30.1450.10">
    <property type="match status" value="1"/>
</dbReference>
<dbReference type="PANTHER" id="PTHR37482:SF1">
    <property type="entry name" value="OUTER MEMBRANE PROTEIN ASSEMBLY FACTOR BAME"/>
    <property type="match status" value="1"/>
</dbReference>
<dbReference type="InterPro" id="IPR037873">
    <property type="entry name" value="BamE-like"/>
</dbReference>
<feature type="region of interest" description="Disordered" evidence="4">
    <location>
        <begin position="86"/>
        <end position="116"/>
    </location>
</feature>
<evidence type="ECO:0000259" key="5">
    <source>
        <dbReference type="Pfam" id="PF04355"/>
    </source>
</evidence>
<proteinExistence type="inferred from homology"/>
<dbReference type="InterPro" id="IPR026592">
    <property type="entry name" value="BamE"/>
</dbReference>
<protein>
    <recommendedName>
        <fullName evidence="5">Outer membrane protein assembly factor BamE domain-containing protein</fullName>
    </recommendedName>
</protein>
<evidence type="ECO:0000256" key="4">
    <source>
        <dbReference type="SAM" id="MobiDB-lite"/>
    </source>
</evidence>
<sequence>MLMACSIYKIDVQQGNTLDPDQVKQLKLGMSTRQVLFILGSPMLRDPFHPKRWDYPFTFKPGGKKMFKEHLTVFFKNGKLVRIDNKLLPPEQVPKRQNRNTRIDEQTAPGGGTHSH</sequence>
<dbReference type="GO" id="GO:1990063">
    <property type="term" value="C:Bam protein complex"/>
    <property type="evidence" value="ECO:0007669"/>
    <property type="project" value="TreeGrafter"/>
</dbReference>
<keyword evidence="3" id="KW-0998">Cell outer membrane</keyword>